<dbReference type="GeneID" id="95517448"/>
<feature type="transmembrane region" description="Helical" evidence="1">
    <location>
        <begin position="85"/>
        <end position="106"/>
    </location>
</feature>
<feature type="transmembrane region" description="Helical" evidence="1">
    <location>
        <begin position="54"/>
        <end position="79"/>
    </location>
</feature>
<dbReference type="Proteomes" id="UP000252698">
    <property type="component" value="Chromosome"/>
</dbReference>
<dbReference type="KEGG" id="sata:C5746_02540"/>
<keyword evidence="1" id="KW-0472">Membrane</keyword>
<name>A0A2Z5J6U4_STRAR</name>
<evidence type="ECO:0000313" key="3">
    <source>
        <dbReference type="Proteomes" id="UP000252698"/>
    </source>
</evidence>
<dbReference type="EMBL" id="CP027306">
    <property type="protein sequence ID" value="AXE76029.1"/>
    <property type="molecule type" value="Genomic_DNA"/>
</dbReference>
<dbReference type="AlphaFoldDB" id="A0A2Z5J6U4"/>
<proteinExistence type="predicted"/>
<evidence type="ECO:0008006" key="4">
    <source>
        <dbReference type="Google" id="ProtNLM"/>
    </source>
</evidence>
<dbReference type="InterPro" id="IPR010773">
    <property type="entry name" value="Mycophage_PG1_Gp7"/>
</dbReference>
<dbReference type="Pfam" id="PF07098">
    <property type="entry name" value="DUF1360"/>
    <property type="match status" value="1"/>
</dbReference>
<evidence type="ECO:0000313" key="2">
    <source>
        <dbReference type="EMBL" id="AXE76029.1"/>
    </source>
</evidence>
<dbReference type="RefSeq" id="WP_114242694.1">
    <property type="nucleotide sequence ID" value="NZ_CP027306.1"/>
</dbReference>
<gene>
    <name evidence="2" type="ORF">C5746_02540</name>
</gene>
<evidence type="ECO:0000256" key="1">
    <source>
        <dbReference type="SAM" id="Phobius"/>
    </source>
</evidence>
<protein>
    <recommendedName>
        <fullName evidence="4">DUF1360 domain-containing protein</fullName>
    </recommendedName>
</protein>
<sequence length="117" mass="12642">MGAATLLDITALALLGLAGYRATQLAVHDTILDPVRDRLHAWHEQRPESAAREFVINLISCVYCMGWWISGAILATYLLATGQFAGTPLLVHGIEWLAVAGAAVFINRVDDTLGRLA</sequence>
<reference evidence="2 3" key="1">
    <citation type="journal article" date="2018" name="Front. Microbiol.">
        <title>Genome Sequencing of Streptomyces atratus SCSIOZH16 and Activation Production of Nocardamine via Metabolic Engineering.</title>
        <authorList>
            <person name="Li Y."/>
            <person name="Zhang C."/>
            <person name="Liu C."/>
            <person name="Ju J."/>
            <person name="Ma J."/>
        </authorList>
    </citation>
    <scope>NUCLEOTIDE SEQUENCE [LARGE SCALE GENOMIC DNA]</scope>
    <source>
        <strain evidence="2 3">SCSIO_ZH16</strain>
    </source>
</reference>
<keyword evidence="1" id="KW-1133">Transmembrane helix</keyword>
<keyword evidence="1" id="KW-0812">Transmembrane</keyword>
<accession>A0A2Z5J6U4</accession>
<organism evidence="2 3">
    <name type="scientific">Streptomyces atratus</name>
    <dbReference type="NCBI Taxonomy" id="1893"/>
    <lineage>
        <taxon>Bacteria</taxon>
        <taxon>Bacillati</taxon>
        <taxon>Actinomycetota</taxon>
        <taxon>Actinomycetes</taxon>
        <taxon>Kitasatosporales</taxon>
        <taxon>Streptomycetaceae</taxon>
        <taxon>Streptomyces</taxon>
    </lineage>
</organism>